<feature type="coiled-coil region" evidence="1">
    <location>
        <begin position="103"/>
        <end position="157"/>
    </location>
</feature>
<keyword evidence="3" id="KW-1185">Reference proteome</keyword>
<dbReference type="EMBL" id="NBIV01000160">
    <property type="protein sequence ID" value="PXF42522.1"/>
    <property type="molecule type" value="Genomic_DNA"/>
</dbReference>
<proteinExistence type="predicted"/>
<sequence>MDSIDSVENALDADTIQHRAVMLKRMEAYKMVAAIESDGIAVNDALKSIEHQWNVVSPEEREQLEKDAVMVMELLLESGRGAFDVSVMANTVYKGSRQVSQLRAAAIQSHERLNQATQKLEEEQEKADGKNSPCTACAQLQGDVKEFKKEVKDASKLAGEAARGNREHNHKAIEDMKKIEEQRSMSAEAKERVLAKVSSVLKRAGNQ</sequence>
<accession>A0A2V3IKB4</accession>
<evidence type="ECO:0000256" key="1">
    <source>
        <dbReference type="SAM" id="Coils"/>
    </source>
</evidence>
<dbReference type="OrthoDB" id="10577399at2759"/>
<comment type="caution">
    <text evidence="2">The sequence shown here is derived from an EMBL/GenBank/DDBJ whole genome shotgun (WGS) entry which is preliminary data.</text>
</comment>
<evidence type="ECO:0000313" key="3">
    <source>
        <dbReference type="Proteomes" id="UP000247409"/>
    </source>
</evidence>
<name>A0A2V3IKB4_9FLOR</name>
<dbReference type="Proteomes" id="UP000247409">
    <property type="component" value="Unassembled WGS sequence"/>
</dbReference>
<dbReference type="AlphaFoldDB" id="A0A2V3IKB4"/>
<evidence type="ECO:0000313" key="2">
    <source>
        <dbReference type="EMBL" id="PXF42522.1"/>
    </source>
</evidence>
<reference evidence="2 3" key="1">
    <citation type="journal article" date="2018" name="Mol. Biol. Evol.">
        <title>Analysis of the draft genome of the red seaweed Gracilariopsis chorda provides insights into genome size evolution in Rhodophyta.</title>
        <authorList>
            <person name="Lee J."/>
            <person name="Yang E.C."/>
            <person name="Graf L."/>
            <person name="Yang J.H."/>
            <person name="Qiu H."/>
            <person name="Zel Zion U."/>
            <person name="Chan C.X."/>
            <person name="Stephens T.G."/>
            <person name="Weber A.P.M."/>
            <person name="Boo G.H."/>
            <person name="Boo S.M."/>
            <person name="Kim K.M."/>
            <person name="Shin Y."/>
            <person name="Jung M."/>
            <person name="Lee S.J."/>
            <person name="Yim H.S."/>
            <person name="Lee J.H."/>
            <person name="Bhattacharya D."/>
            <person name="Yoon H.S."/>
        </authorList>
    </citation>
    <scope>NUCLEOTIDE SEQUENCE [LARGE SCALE GENOMIC DNA]</scope>
    <source>
        <strain evidence="2 3">SKKU-2015</strain>
        <tissue evidence="2">Whole body</tissue>
    </source>
</reference>
<organism evidence="2 3">
    <name type="scientific">Gracilariopsis chorda</name>
    <dbReference type="NCBI Taxonomy" id="448386"/>
    <lineage>
        <taxon>Eukaryota</taxon>
        <taxon>Rhodophyta</taxon>
        <taxon>Florideophyceae</taxon>
        <taxon>Rhodymeniophycidae</taxon>
        <taxon>Gracilariales</taxon>
        <taxon>Gracilariaceae</taxon>
        <taxon>Gracilariopsis</taxon>
    </lineage>
</organism>
<protein>
    <submittedName>
        <fullName evidence="2">Uncharacterized protein</fullName>
    </submittedName>
</protein>
<keyword evidence="1" id="KW-0175">Coiled coil</keyword>
<gene>
    <name evidence="2" type="ORF">BWQ96_07784</name>
</gene>